<evidence type="ECO:0000313" key="3">
    <source>
        <dbReference type="Proteomes" id="UP000887013"/>
    </source>
</evidence>
<comment type="caution">
    <text evidence="2">The sequence shown here is derived from an EMBL/GenBank/DDBJ whole genome shotgun (WGS) entry which is preliminary data.</text>
</comment>
<feature type="region of interest" description="Disordered" evidence="1">
    <location>
        <begin position="324"/>
        <end position="343"/>
    </location>
</feature>
<proteinExistence type="predicted"/>
<protein>
    <submittedName>
        <fullName evidence="2">Uncharacterized protein</fullName>
    </submittedName>
</protein>
<feature type="compositionally biased region" description="Polar residues" evidence="1">
    <location>
        <begin position="324"/>
        <end position="335"/>
    </location>
</feature>
<keyword evidence="3" id="KW-1185">Reference proteome</keyword>
<evidence type="ECO:0000313" key="2">
    <source>
        <dbReference type="EMBL" id="GFS94180.1"/>
    </source>
</evidence>
<evidence type="ECO:0000256" key="1">
    <source>
        <dbReference type="SAM" id="MobiDB-lite"/>
    </source>
</evidence>
<sequence length="530" mass="60199">MVSQERCTSEQIATAVVLWSLPVFPAPVLCEVSDDCLNLKCLDLIISTVDIFSWGFRKYFENVVKKNYQELPKSKIEFLNFIKTQSLLLSEKNDCFHMFLTCGFFHKLMELLYFDFECCHFAKTASKCLSYILDSRFKEVLETDAGWESLMAFCRKMHLLAYRQKAREGDRSIFESEAKYECDIFLKSDLIIVKECNNSVDGNEIRNENTFIEEDLKSLSLADKNLINEELDNGNLTMEAKQSSANIPDTVNAEQNGERNLIDENVFVSLSVSSDENSGKIDSENLIVNIENEVTKEFQTRSCGSNIGIDKFIEETSNRFGVSTGNGANSHSGKSNDGMIEKPMGGKCTINTVSSDERKDLCSDPEQQLEADNGNSEKMIRSITETPEFLSEIKMLLLECEKNTIDKNFELTDCEIQVSDTEDMENITVCDYPKMDNSSPIKIVFKEKAIEDMKETICDNSEEIDDASEADESDEITDEDAIHFFFDEMSKPSEMPNCELCKGRASAFVGNWYEKFSEANKNMELISDVF</sequence>
<dbReference type="EMBL" id="BMAW01100297">
    <property type="protein sequence ID" value="GFS94180.1"/>
    <property type="molecule type" value="Genomic_DNA"/>
</dbReference>
<reference evidence="2" key="1">
    <citation type="submission" date="2020-08" db="EMBL/GenBank/DDBJ databases">
        <title>Multicomponent nature underlies the extraordinary mechanical properties of spider dragline silk.</title>
        <authorList>
            <person name="Kono N."/>
            <person name="Nakamura H."/>
            <person name="Mori M."/>
            <person name="Yoshida Y."/>
            <person name="Ohtoshi R."/>
            <person name="Malay A.D."/>
            <person name="Moran D.A.P."/>
            <person name="Tomita M."/>
            <person name="Numata K."/>
            <person name="Arakawa K."/>
        </authorList>
    </citation>
    <scope>NUCLEOTIDE SEQUENCE</scope>
</reference>
<accession>A0A8X6N4G6</accession>
<name>A0A8X6N4G6_NEPPI</name>
<dbReference type="Proteomes" id="UP000887013">
    <property type="component" value="Unassembled WGS sequence"/>
</dbReference>
<dbReference type="OrthoDB" id="6452558at2759"/>
<gene>
    <name evidence="2" type="ORF">NPIL_581571</name>
</gene>
<dbReference type="AlphaFoldDB" id="A0A8X6N4G6"/>
<organism evidence="2 3">
    <name type="scientific">Nephila pilipes</name>
    <name type="common">Giant wood spider</name>
    <name type="synonym">Nephila maculata</name>
    <dbReference type="NCBI Taxonomy" id="299642"/>
    <lineage>
        <taxon>Eukaryota</taxon>
        <taxon>Metazoa</taxon>
        <taxon>Ecdysozoa</taxon>
        <taxon>Arthropoda</taxon>
        <taxon>Chelicerata</taxon>
        <taxon>Arachnida</taxon>
        <taxon>Araneae</taxon>
        <taxon>Araneomorphae</taxon>
        <taxon>Entelegynae</taxon>
        <taxon>Araneoidea</taxon>
        <taxon>Nephilidae</taxon>
        <taxon>Nephila</taxon>
    </lineage>
</organism>